<accession>A0A2T1C6T0</accession>
<dbReference type="EMBL" id="PVWJ01000020">
    <property type="protein sequence ID" value="PSB03985.1"/>
    <property type="molecule type" value="Genomic_DNA"/>
</dbReference>
<comment type="caution">
    <text evidence="1">The sequence shown here is derived from an EMBL/GenBank/DDBJ whole genome shotgun (WGS) entry which is preliminary data.</text>
</comment>
<reference evidence="1 2" key="1">
    <citation type="submission" date="2018-02" db="EMBL/GenBank/DDBJ databases">
        <authorList>
            <person name="Cohen D.B."/>
            <person name="Kent A.D."/>
        </authorList>
    </citation>
    <scope>NUCLEOTIDE SEQUENCE [LARGE SCALE GENOMIC DNA]</scope>
    <source>
        <strain evidence="1 2">CCAP 1448/3</strain>
    </source>
</reference>
<organism evidence="1 2">
    <name type="scientific">Merismopedia glauca CCAP 1448/3</name>
    <dbReference type="NCBI Taxonomy" id="1296344"/>
    <lineage>
        <taxon>Bacteria</taxon>
        <taxon>Bacillati</taxon>
        <taxon>Cyanobacteriota</taxon>
        <taxon>Cyanophyceae</taxon>
        <taxon>Synechococcales</taxon>
        <taxon>Merismopediaceae</taxon>
        <taxon>Merismopedia</taxon>
    </lineage>
</organism>
<proteinExistence type="predicted"/>
<sequence length="179" mass="20849">MKLTDLVAEYRSLFEPEQEKYYDFYRNLPFKKAIELAFKSEYQGKIHGHQCRIGRRKLNEVADMALQKIDINNIKSFNEFDKIYQFVEDISNSGIGPLAKYDFSLRIAVHCQVMIDKVYCHAGTTYGARALGIKVDDGDKLNSQVFPKPLNQMRADHIENFLCIYKDRLKGLNRIVRCL</sequence>
<gene>
    <name evidence="1" type="ORF">C7B64_05955</name>
</gene>
<name>A0A2T1C6T0_9CYAN</name>
<dbReference type="OrthoDB" id="9156397at2"/>
<evidence type="ECO:0000313" key="1">
    <source>
        <dbReference type="EMBL" id="PSB03985.1"/>
    </source>
</evidence>
<evidence type="ECO:0000313" key="2">
    <source>
        <dbReference type="Proteomes" id="UP000238762"/>
    </source>
</evidence>
<reference evidence="1 2" key="2">
    <citation type="submission" date="2018-03" db="EMBL/GenBank/DDBJ databases">
        <title>The ancient ancestry and fast evolution of plastids.</title>
        <authorList>
            <person name="Moore K.R."/>
            <person name="Magnabosco C."/>
            <person name="Momper L."/>
            <person name="Gold D.A."/>
            <person name="Bosak T."/>
            <person name="Fournier G.P."/>
        </authorList>
    </citation>
    <scope>NUCLEOTIDE SEQUENCE [LARGE SCALE GENOMIC DNA]</scope>
    <source>
        <strain evidence="1 2">CCAP 1448/3</strain>
    </source>
</reference>
<dbReference type="AlphaFoldDB" id="A0A2T1C6T0"/>
<keyword evidence="2" id="KW-1185">Reference proteome</keyword>
<dbReference type="Proteomes" id="UP000238762">
    <property type="component" value="Unassembled WGS sequence"/>
</dbReference>
<dbReference type="RefSeq" id="WP_106287741.1">
    <property type="nucleotide sequence ID" value="NZ_CAWNTC010000229.1"/>
</dbReference>
<protein>
    <submittedName>
        <fullName evidence="1">Uncharacterized protein</fullName>
    </submittedName>
</protein>